<keyword evidence="8" id="KW-1185">Reference proteome</keyword>
<dbReference type="OrthoDB" id="9775268at2"/>
<dbReference type="PANTHER" id="PTHR23513:SF11">
    <property type="entry name" value="STAPHYLOFERRIN A TRANSPORTER"/>
    <property type="match status" value="1"/>
</dbReference>
<accession>A0A318TZ43</accession>
<feature type="transmembrane region" description="Helical" evidence="6">
    <location>
        <begin position="106"/>
        <end position="128"/>
    </location>
</feature>
<gene>
    <name evidence="7" type="ORF">BJ095_105165</name>
</gene>
<evidence type="ECO:0000256" key="3">
    <source>
        <dbReference type="ARBA" id="ARBA00022692"/>
    </source>
</evidence>
<feature type="transmembrane region" description="Helical" evidence="6">
    <location>
        <begin position="387"/>
        <end position="407"/>
    </location>
</feature>
<feature type="transmembrane region" description="Helical" evidence="6">
    <location>
        <begin position="229"/>
        <end position="251"/>
    </location>
</feature>
<feature type="transmembrane region" description="Helical" evidence="6">
    <location>
        <begin position="12"/>
        <end position="31"/>
    </location>
</feature>
<comment type="subcellular location">
    <subcellularLocation>
        <location evidence="1">Cell membrane</location>
        <topology evidence="1">Multi-pass membrane protein</topology>
    </subcellularLocation>
</comment>
<dbReference type="Proteomes" id="UP000247416">
    <property type="component" value="Unassembled WGS sequence"/>
</dbReference>
<evidence type="ECO:0000256" key="5">
    <source>
        <dbReference type="ARBA" id="ARBA00023136"/>
    </source>
</evidence>
<feature type="transmembrane region" description="Helical" evidence="6">
    <location>
        <begin position="292"/>
        <end position="313"/>
    </location>
</feature>
<feature type="transmembrane region" description="Helical" evidence="6">
    <location>
        <begin position="149"/>
        <end position="168"/>
    </location>
</feature>
<keyword evidence="3 6" id="KW-0812">Transmembrane</keyword>
<dbReference type="CDD" id="cd06173">
    <property type="entry name" value="MFS_MefA_like"/>
    <property type="match status" value="1"/>
</dbReference>
<dbReference type="Gene3D" id="1.20.1250.20">
    <property type="entry name" value="MFS general substrate transporter like domains"/>
    <property type="match status" value="1"/>
</dbReference>
<name>A0A318TZ43_9BACL</name>
<dbReference type="InterPro" id="IPR011701">
    <property type="entry name" value="MFS"/>
</dbReference>
<organism evidence="7 8">
    <name type="scientific">Ureibacillus chungkukjangi</name>
    <dbReference type="NCBI Taxonomy" id="1202712"/>
    <lineage>
        <taxon>Bacteria</taxon>
        <taxon>Bacillati</taxon>
        <taxon>Bacillota</taxon>
        <taxon>Bacilli</taxon>
        <taxon>Bacillales</taxon>
        <taxon>Caryophanaceae</taxon>
        <taxon>Ureibacillus</taxon>
    </lineage>
</organism>
<dbReference type="SUPFAM" id="SSF103473">
    <property type="entry name" value="MFS general substrate transporter"/>
    <property type="match status" value="1"/>
</dbReference>
<feature type="transmembrane region" description="Helical" evidence="6">
    <location>
        <begin position="78"/>
        <end position="100"/>
    </location>
</feature>
<keyword evidence="4 6" id="KW-1133">Transmembrane helix</keyword>
<dbReference type="AlphaFoldDB" id="A0A318TZ43"/>
<evidence type="ECO:0000313" key="8">
    <source>
        <dbReference type="Proteomes" id="UP000247416"/>
    </source>
</evidence>
<feature type="transmembrane region" description="Helical" evidence="6">
    <location>
        <begin position="319"/>
        <end position="337"/>
    </location>
</feature>
<feature type="transmembrane region" description="Helical" evidence="6">
    <location>
        <begin position="358"/>
        <end position="381"/>
    </location>
</feature>
<dbReference type="GO" id="GO:0022857">
    <property type="term" value="F:transmembrane transporter activity"/>
    <property type="evidence" value="ECO:0007669"/>
    <property type="project" value="InterPro"/>
</dbReference>
<feature type="transmembrane region" description="Helical" evidence="6">
    <location>
        <begin position="257"/>
        <end position="280"/>
    </location>
</feature>
<sequence length="462" mass="51505">MSEALKQRRATYHLYTFLISKMISSLGSTVYGFGMSMFILSITGSALSFAANLIFSIIPRVLLSPIAGILVDRLPKKLVVLVGQGGSILSITGLLTYTLLFDLSITAIYITTVFYTISSTFSSIAFSASIANLVDQERLQKAMSFNQMSMSISGIGGPIVGGMLFGFVSMEMFLFINIISYSLAFLLESTMNFKLYSSKNESTKKEESMLQSFKEGIIYLKTKPVISRLLIVILWINLFFTSVSVGSNFILVEVLKMEYSLIGFVEAAAAIGMLLMSIYFASRSNVKYPLQFSKRTILGLSVLVGTLSIPLIFNFSGTLLFVYFLANMFFFGCFSVLTNTPIGVMLQKEVDENYRGRIFGIIEMMAMGLMPLGSLVFGILYDIVPAQIILLSCSILLVIITLTLLPYSLIKMAYPEIEEDKNYEKPASDKNLEMLAKKQLMNEYRDHIEKQKQLSNPTTLRF</sequence>
<dbReference type="PANTHER" id="PTHR23513">
    <property type="entry name" value="INTEGRAL MEMBRANE EFFLUX PROTEIN-RELATED"/>
    <property type="match status" value="1"/>
</dbReference>
<evidence type="ECO:0000256" key="4">
    <source>
        <dbReference type="ARBA" id="ARBA00022989"/>
    </source>
</evidence>
<evidence type="ECO:0000256" key="1">
    <source>
        <dbReference type="ARBA" id="ARBA00004651"/>
    </source>
</evidence>
<keyword evidence="5 6" id="KW-0472">Membrane</keyword>
<dbReference type="EMBL" id="QJTJ01000005">
    <property type="protein sequence ID" value="PYF07375.1"/>
    <property type="molecule type" value="Genomic_DNA"/>
</dbReference>
<dbReference type="Pfam" id="PF07690">
    <property type="entry name" value="MFS_1"/>
    <property type="match status" value="1"/>
</dbReference>
<dbReference type="GO" id="GO:0005886">
    <property type="term" value="C:plasma membrane"/>
    <property type="evidence" value="ECO:0007669"/>
    <property type="project" value="UniProtKB-SubCell"/>
</dbReference>
<keyword evidence="2" id="KW-1003">Cell membrane</keyword>
<reference evidence="7 8" key="1">
    <citation type="submission" date="2018-06" db="EMBL/GenBank/DDBJ databases">
        <title>Genomic Encyclopedia of Archaeal and Bacterial Type Strains, Phase II (KMG-II): from individual species to whole genera.</title>
        <authorList>
            <person name="Goeker M."/>
        </authorList>
    </citation>
    <scope>NUCLEOTIDE SEQUENCE [LARGE SCALE GENOMIC DNA]</scope>
    <source>
        <strain evidence="7 8">KACC 16626</strain>
    </source>
</reference>
<evidence type="ECO:0000256" key="6">
    <source>
        <dbReference type="SAM" id="Phobius"/>
    </source>
</evidence>
<proteinExistence type="predicted"/>
<comment type="caution">
    <text evidence="7">The sequence shown here is derived from an EMBL/GenBank/DDBJ whole genome shotgun (WGS) entry which is preliminary data.</text>
</comment>
<protein>
    <submittedName>
        <fullName evidence="7">Transmembrane secretion effector</fullName>
    </submittedName>
</protein>
<dbReference type="RefSeq" id="WP_107933437.1">
    <property type="nucleotide sequence ID" value="NZ_CP085009.1"/>
</dbReference>
<evidence type="ECO:0000256" key="2">
    <source>
        <dbReference type="ARBA" id="ARBA00022475"/>
    </source>
</evidence>
<evidence type="ECO:0000313" key="7">
    <source>
        <dbReference type="EMBL" id="PYF07375.1"/>
    </source>
</evidence>
<dbReference type="InterPro" id="IPR036259">
    <property type="entry name" value="MFS_trans_sf"/>
</dbReference>